<name>A0A178ZG83_9EURO</name>
<comment type="caution">
    <text evidence="6">The sequence shown here is derived from an EMBL/GenBank/DDBJ whole genome shotgun (WGS) entry which is preliminary data.</text>
</comment>
<dbReference type="InterPro" id="IPR036291">
    <property type="entry name" value="NAD(P)-bd_dom_sf"/>
</dbReference>
<evidence type="ECO:0008006" key="8">
    <source>
        <dbReference type="Google" id="ProtNLM"/>
    </source>
</evidence>
<accession>A0A178ZG83</accession>
<dbReference type="InterPro" id="IPR002347">
    <property type="entry name" value="SDR_fam"/>
</dbReference>
<dbReference type="Gene3D" id="3.40.50.720">
    <property type="entry name" value="NAD(P)-binding Rossmann-like Domain"/>
    <property type="match status" value="1"/>
</dbReference>
<dbReference type="PANTHER" id="PTHR43618:SF4">
    <property type="entry name" value="SHORT CHAIN DEHYDROGENASE_REDUCTASE FAMILY (AFU_ORTHOLOGUE AFUA_7G04540)"/>
    <property type="match status" value="1"/>
</dbReference>
<evidence type="ECO:0000256" key="5">
    <source>
        <dbReference type="SAM" id="MobiDB-lite"/>
    </source>
</evidence>
<dbReference type="STRING" id="1367422.A0A178ZG83"/>
<dbReference type="SUPFAM" id="SSF51735">
    <property type="entry name" value="NAD(P)-binding Rossmann-fold domains"/>
    <property type="match status" value="1"/>
</dbReference>
<evidence type="ECO:0000256" key="1">
    <source>
        <dbReference type="ARBA" id="ARBA00006484"/>
    </source>
</evidence>
<dbReference type="OrthoDB" id="2962696at2759"/>
<gene>
    <name evidence="6" type="ORF">AYL99_07566</name>
</gene>
<dbReference type="GeneID" id="30011734"/>
<dbReference type="EMBL" id="LVYI01000006">
    <property type="protein sequence ID" value="OAP58476.1"/>
    <property type="molecule type" value="Genomic_DNA"/>
</dbReference>
<keyword evidence="2" id="KW-0521">NADP</keyword>
<organism evidence="6 7">
    <name type="scientific">Fonsecaea erecta</name>
    <dbReference type="NCBI Taxonomy" id="1367422"/>
    <lineage>
        <taxon>Eukaryota</taxon>
        <taxon>Fungi</taxon>
        <taxon>Dikarya</taxon>
        <taxon>Ascomycota</taxon>
        <taxon>Pezizomycotina</taxon>
        <taxon>Eurotiomycetes</taxon>
        <taxon>Chaetothyriomycetidae</taxon>
        <taxon>Chaetothyriales</taxon>
        <taxon>Herpotrichiellaceae</taxon>
        <taxon>Fonsecaea</taxon>
    </lineage>
</organism>
<evidence type="ECO:0000313" key="6">
    <source>
        <dbReference type="EMBL" id="OAP58476.1"/>
    </source>
</evidence>
<keyword evidence="7" id="KW-1185">Reference proteome</keyword>
<protein>
    <recommendedName>
        <fullName evidence="8">Short chain dehydrogenase/reductase</fullName>
    </recommendedName>
</protein>
<dbReference type="InterPro" id="IPR052178">
    <property type="entry name" value="Sec_Metab_Biosynth_SDR"/>
</dbReference>
<evidence type="ECO:0000313" key="7">
    <source>
        <dbReference type="Proteomes" id="UP000078343"/>
    </source>
</evidence>
<dbReference type="GO" id="GO:0016491">
    <property type="term" value="F:oxidoreductase activity"/>
    <property type="evidence" value="ECO:0007669"/>
    <property type="project" value="UniProtKB-KW"/>
</dbReference>
<reference evidence="6 7" key="1">
    <citation type="submission" date="2016-04" db="EMBL/GenBank/DDBJ databases">
        <title>Draft genome of Fonsecaea erecta CBS 125763.</title>
        <authorList>
            <person name="Weiss V.A."/>
            <person name="Vicente V.A."/>
            <person name="Raittz R.T."/>
            <person name="Moreno L.F."/>
            <person name="De Souza E.M."/>
            <person name="Pedrosa F.O."/>
            <person name="Steffens M.B."/>
            <person name="Faoro H."/>
            <person name="Tadra-Sfeir M.Z."/>
            <person name="Najafzadeh M.J."/>
            <person name="Felipe M.S."/>
            <person name="Teixeira M."/>
            <person name="Sun J."/>
            <person name="Xi L."/>
            <person name="Gomes R."/>
            <person name="De Azevedo C.M."/>
            <person name="Salgado C.G."/>
            <person name="Da Silva M.B."/>
            <person name="Nascimento M.F."/>
            <person name="Queiroz-Telles F."/>
            <person name="Attili D.S."/>
            <person name="Gorbushina A."/>
        </authorList>
    </citation>
    <scope>NUCLEOTIDE SEQUENCE [LARGE SCALE GENOMIC DNA]</scope>
    <source>
        <strain evidence="6 7">CBS 125763</strain>
    </source>
</reference>
<proteinExistence type="inferred from homology"/>
<sequence>MSAVKTSHLPNEDLQASKLFDVSHIVAVVTGGGTGIGLMIAQTLQSNGAKVYITGRRQEALDAVVKQYSKGPGSIHALPGDITKKEECIRLADEVAKQESNGIHLLVNNAGIARDDHTKFSVAGKPDMKSAESISQHMLKSEVDNWQETFLTNITAQFFMSAAFLPLLSKGRDVTPGYTSSIVNVTSISGLMKGSSNGQWAYGASKGGFVHLTRMLASTLAETKVRVNQIAPGIFPSEMTTGESDETQKSELGSEISNPAGRGGGDADMAATILYLVGKGGLFLNNQLLHPDGGQMLIAPAAI</sequence>
<evidence type="ECO:0000256" key="3">
    <source>
        <dbReference type="ARBA" id="ARBA00023002"/>
    </source>
</evidence>
<dbReference type="Proteomes" id="UP000078343">
    <property type="component" value="Unassembled WGS sequence"/>
</dbReference>
<evidence type="ECO:0000256" key="4">
    <source>
        <dbReference type="RuleBase" id="RU000363"/>
    </source>
</evidence>
<feature type="region of interest" description="Disordered" evidence="5">
    <location>
        <begin position="235"/>
        <end position="264"/>
    </location>
</feature>
<dbReference type="AlphaFoldDB" id="A0A178ZG83"/>
<dbReference type="PRINTS" id="PR00080">
    <property type="entry name" value="SDRFAMILY"/>
</dbReference>
<keyword evidence="3" id="KW-0560">Oxidoreductase</keyword>
<dbReference type="RefSeq" id="XP_018691843.1">
    <property type="nucleotide sequence ID" value="XM_018839075.1"/>
</dbReference>
<dbReference type="PANTHER" id="PTHR43618">
    <property type="entry name" value="7-ALPHA-HYDROXYSTEROID DEHYDROGENASE"/>
    <property type="match status" value="1"/>
</dbReference>
<comment type="similarity">
    <text evidence="1 4">Belongs to the short-chain dehydrogenases/reductases (SDR) family.</text>
</comment>
<evidence type="ECO:0000256" key="2">
    <source>
        <dbReference type="ARBA" id="ARBA00022857"/>
    </source>
</evidence>
<dbReference type="Pfam" id="PF00106">
    <property type="entry name" value="adh_short"/>
    <property type="match status" value="1"/>
</dbReference>
<dbReference type="PRINTS" id="PR00081">
    <property type="entry name" value="GDHRDH"/>
</dbReference>